<dbReference type="InterPro" id="IPR014756">
    <property type="entry name" value="Ig_E-set"/>
</dbReference>
<protein>
    <submittedName>
        <fullName evidence="8">Glycosyl hydrolase</fullName>
    </submittedName>
</protein>
<dbReference type="GO" id="GO:0000272">
    <property type="term" value="P:polysaccharide catabolic process"/>
    <property type="evidence" value="ECO:0007669"/>
    <property type="project" value="UniProtKB-KW"/>
</dbReference>
<dbReference type="Pfam" id="PF02927">
    <property type="entry name" value="CelD_N"/>
    <property type="match status" value="1"/>
</dbReference>
<dbReference type="GO" id="GO:0008810">
    <property type="term" value="F:cellulase activity"/>
    <property type="evidence" value="ECO:0007669"/>
    <property type="project" value="InterPro"/>
</dbReference>
<feature type="signal peptide" evidence="5">
    <location>
        <begin position="1"/>
        <end position="23"/>
    </location>
</feature>
<dbReference type="Gene3D" id="1.50.10.10">
    <property type="match status" value="1"/>
</dbReference>
<proteinExistence type="inferred from homology"/>
<feature type="domain" description="Glycoside hydrolase family 9" evidence="6">
    <location>
        <begin position="364"/>
        <end position="767"/>
    </location>
</feature>
<dbReference type="Proteomes" id="UP000073923">
    <property type="component" value="Unassembled WGS sequence"/>
</dbReference>
<evidence type="ECO:0000256" key="2">
    <source>
        <dbReference type="ARBA" id="ARBA00023277"/>
    </source>
</evidence>
<feature type="region of interest" description="Disordered" evidence="4">
    <location>
        <begin position="183"/>
        <end position="206"/>
    </location>
</feature>
<evidence type="ECO:0000256" key="3">
    <source>
        <dbReference type="ARBA" id="ARBA00023326"/>
    </source>
</evidence>
<dbReference type="Pfam" id="PF00759">
    <property type="entry name" value="Glyco_hydro_9"/>
    <property type="match status" value="1"/>
</dbReference>
<keyword evidence="5" id="KW-0732">Signal</keyword>
<dbReference type="PATRIC" id="fig|172044.3.peg.2280"/>
<feature type="domain" description="Cellulase Ig-like" evidence="7">
    <location>
        <begin position="269"/>
        <end position="352"/>
    </location>
</feature>
<dbReference type="EMBL" id="LDTF01000062">
    <property type="protein sequence ID" value="KTT97446.1"/>
    <property type="molecule type" value="Genomic_DNA"/>
</dbReference>
<keyword evidence="2" id="KW-0119">Carbohydrate metabolism</keyword>
<feature type="chain" id="PRO_5007548799" evidence="5">
    <location>
        <begin position="24"/>
        <end position="838"/>
    </location>
</feature>
<dbReference type="CDD" id="cd02850">
    <property type="entry name" value="E_set_Cellulase_N"/>
    <property type="match status" value="1"/>
</dbReference>
<dbReference type="InterPro" id="IPR013783">
    <property type="entry name" value="Ig-like_fold"/>
</dbReference>
<dbReference type="AlphaFoldDB" id="A0A147IQF7"/>
<keyword evidence="3" id="KW-0624">Polysaccharide degradation</keyword>
<accession>A0A147IQF7</accession>
<keyword evidence="8" id="KW-0378">Hydrolase</keyword>
<dbReference type="PROSITE" id="PS51257">
    <property type="entry name" value="PROKAR_LIPOPROTEIN"/>
    <property type="match status" value="1"/>
</dbReference>
<sequence>MLKHMGVALLASASIMAACTVQAQAQVTTQGTAPALSVTPAETLERQGLTVMVDQNQFSPIFFDEKNAGIQIVLHGERIATDGAVRLNPTPEQWDPVPAFVGRTRGTEPNQIVVRSTYKDQNLAYRVKVTAEGDGFRIAVDLDQPLPAALAGKAGFNLDFLPTSYFGKTYLMDTAPGLFPRHPTGPMAKDGSGDPTPLASGGKSITLSPEDPLTRVTITSDAGGLALYDARNRAQNGWFVVRSLIAAGAKENAVVWHVRPNVVKDWVRAPVVSFNQAGYTPGRAKVALIETDPHGTVPGEAELVRLAADGTRQLVLRAAVTPRGRWMRYNYAAFDFTQVREPGIYAIAYGGKVTNPFRIAADAYDRIWQTSLDTFIAEQMDHVGIREQYRVWSAPSHLDDARQAPPNHVHFDGYKMGANLDSPFKPGEHIPGLNVGGFQDAGDYDIQTPQNAQVVRDLAWGRELYGLDWDETSVDEAARAVEIRKPDGKQDSVQQIRHGVLQLLAQYKVFGHAIVGIIDPVQRQYAHLGDAGSQTDNLTYDASLGTSERKGGSSGAQDDRWAFTTDLPANNLAVAGALAAASRALADSDPTMAAEAWDAAKVLWGRYQKGPIKSGDGRDDSGTPWSADGANVGATVEMLITSKGERVYADRLRALMPVITKNFAWVRASAVRALPFMDAKYRAALVPLVRQTKVKMDEEAAKNPFGVPISEGGWAGSHQVVEFGSTAFLMHKAFPEIIGTEYTLNAIDYVLGRHPANNLSLVSTVGTASKLIGYGHNRADYGFIPGGLVPGVLIVKPDFPELKTEWPFLWFENEYTVATTSAYILAANAAIEATKETR</sequence>
<evidence type="ECO:0000256" key="1">
    <source>
        <dbReference type="ARBA" id="ARBA00007072"/>
    </source>
</evidence>
<organism evidence="8 9">
    <name type="scientific">Sphingomonas yabuuchiae</name>
    <dbReference type="NCBI Taxonomy" id="172044"/>
    <lineage>
        <taxon>Bacteria</taxon>
        <taxon>Pseudomonadati</taxon>
        <taxon>Pseudomonadota</taxon>
        <taxon>Alphaproteobacteria</taxon>
        <taxon>Sphingomonadales</taxon>
        <taxon>Sphingomonadaceae</taxon>
        <taxon>Sphingomonas</taxon>
    </lineage>
</organism>
<dbReference type="InterPro" id="IPR012341">
    <property type="entry name" value="6hp_glycosidase-like_sf"/>
</dbReference>
<evidence type="ECO:0000313" key="8">
    <source>
        <dbReference type="EMBL" id="KTT97446.1"/>
    </source>
</evidence>
<dbReference type="SUPFAM" id="SSF81296">
    <property type="entry name" value="E set domains"/>
    <property type="match status" value="1"/>
</dbReference>
<evidence type="ECO:0000259" key="6">
    <source>
        <dbReference type="Pfam" id="PF00759"/>
    </source>
</evidence>
<dbReference type="InterPro" id="IPR004197">
    <property type="entry name" value="Cellulase_Ig-like"/>
</dbReference>
<evidence type="ECO:0000256" key="5">
    <source>
        <dbReference type="SAM" id="SignalP"/>
    </source>
</evidence>
<evidence type="ECO:0000256" key="4">
    <source>
        <dbReference type="SAM" id="MobiDB-lite"/>
    </source>
</evidence>
<dbReference type="RefSeq" id="WP_058745829.1">
    <property type="nucleotide sequence ID" value="NZ_LDTF01000062.1"/>
</dbReference>
<dbReference type="InterPro" id="IPR001701">
    <property type="entry name" value="Glyco_hydro_9"/>
</dbReference>
<evidence type="ECO:0000259" key="7">
    <source>
        <dbReference type="Pfam" id="PF02927"/>
    </source>
</evidence>
<dbReference type="OrthoDB" id="5936802at2"/>
<name>A0A147IQF7_9SPHN</name>
<dbReference type="Gene3D" id="2.60.40.10">
    <property type="entry name" value="Immunoglobulins"/>
    <property type="match status" value="1"/>
</dbReference>
<evidence type="ECO:0000313" key="9">
    <source>
        <dbReference type="Proteomes" id="UP000073923"/>
    </source>
</evidence>
<gene>
    <name evidence="8" type="ORF">NS355_11420</name>
</gene>
<dbReference type="InterPro" id="IPR008928">
    <property type="entry name" value="6-hairpin_glycosidase_sf"/>
</dbReference>
<comment type="similarity">
    <text evidence="1">Belongs to the glycosyl hydrolase 9 (cellulase E) family.</text>
</comment>
<reference evidence="8 9" key="1">
    <citation type="journal article" date="2016" name="Front. Microbiol.">
        <title>Genomic Resource of Rice Seed Associated Bacteria.</title>
        <authorList>
            <person name="Midha S."/>
            <person name="Bansal K."/>
            <person name="Sharma S."/>
            <person name="Kumar N."/>
            <person name="Patil P.P."/>
            <person name="Chaudhry V."/>
            <person name="Patil P.B."/>
        </authorList>
    </citation>
    <scope>NUCLEOTIDE SEQUENCE [LARGE SCALE GENOMIC DNA]</scope>
    <source>
        <strain evidence="8 9">NS355</strain>
    </source>
</reference>
<dbReference type="SUPFAM" id="SSF48208">
    <property type="entry name" value="Six-hairpin glycosidases"/>
    <property type="match status" value="1"/>
</dbReference>
<comment type="caution">
    <text evidence="8">The sequence shown here is derived from an EMBL/GenBank/DDBJ whole genome shotgun (WGS) entry which is preliminary data.</text>
</comment>